<keyword evidence="4" id="KW-0238">DNA-binding</keyword>
<accession>A0ABW9QSR6</accession>
<keyword evidence="9" id="KW-1185">Reference proteome</keyword>
<feature type="domain" description="RNA polymerase sigma-70 region 2" evidence="6">
    <location>
        <begin position="8"/>
        <end position="73"/>
    </location>
</feature>
<dbReference type="SUPFAM" id="SSF88946">
    <property type="entry name" value="Sigma2 domain of RNA polymerase sigma factors"/>
    <property type="match status" value="1"/>
</dbReference>
<sequence>MVDFDDWYEREHPRVLAACRAVGGDVDAAAEATSEAFARAAQRWASVRTMAAPGGWVQVVALNQLRRSLRRRRVERRLLPRRGEGVEGPPPPDVDVWRAVAALPERQQRCVVLRYVHDLPEAEIAALLGIARGTVASTLSTAREGLRVRLGHEAHDDDRDGEHIHG</sequence>
<dbReference type="Pfam" id="PF08281">
    <property type="entry name" value="Sigma70_r4_2"/>
    <property type="match status" value="1"/>
</dbReference>
<evidence type="ECO:0000256" key="2">
    <source>
        <dbReference type="ARBA" id="ARBA00023015"/>
    </source>
</evidence>
<evidence type="ECO:0000256" key="1">
    <source>
        <dbReference type="ARBA" id="ARBA00010641"/>
    </source>
</evidence>
<dbReference type="EMBL" id="WJHE01000064">
    <property type="protein sequence ID" value="MST31418.1"/>
    <property type="molecule type" value="Genomic_DNA"/>
</dbReference>
<evidence type="ECO:0000259" key="7">
    <source>
        <dbReference type="Pfam" id="PF08281"/>
    </source>
</evidence>
<proteinExistence type="inferred from homology"/>
<comment type="caution">
    <text evidence="8">The sequence shown here is derived from an EMBL/GenBank/DDBJ whole genome shotgun (WGS) entry which is preliminary data.</text>
</comment>
<dbReference type="SUPFAM" id="SSF88659">
    <property type="entry name" value="Sigma3 and sigma4 domains of RNA polymerase sigma factors"/>
    <property type="match status" value="1"/>
</dbReference>
<evidence type="ECO:0000256" key="3">
    <source>
        <dbReference type="ARBA" id="ARBA00023082"/>
    </source>
</evidence>
<dbReference type="InterPro" id="IPR013325">
    <property type="entry name" value="RNA_pol_sigma_r2"/>
</dbReference>
<name>A0ABW9QSR6_9ACTN</name>
<dbReference type="Pfam" id="PF04542">
    <property type="entry name" value="Sigma70_r2"/>
    <property type="match status" value="1"/>
</dbReference>
<dbReference type="Proteomes" id="UP000437736">
    <property type="component" value="Unassembled WGS sequence"/>
</dbReference>
<comment type="similarity">
    <text evidence="1">Belongs to the sigma-70 factor family. ECF subfamily.</text>
</comment>
<evidence type="ECO:0000256" key="5">
    <source>
        <dbReference type="ARBA" id="ARBA00023163"/>
    </source>
</evidence>
<dbReference type="InterPro" id="IPR013324">
    <property type="entry name" value="RNA_pol_sigma_r3/r4-like"/>
</dbReference>
<evidence type="ECO:0000259" key="6">
    <source>
        <dbReference type="Pfam" id="PF04542"/>
    </source>
</evidence>
<keyword evidence="2" id="KW-0805">Transcription regulation</keyword>
<dbReference type="PANTHER" id="PTHR43133:SF8">
    <property type="entry name" value="RNA POLYMERASE SIGMA FACTOR HI_1459-RELATED"/>
    <property type="match status" value="1"/>
</dbReference>
<dbReference type="InterPro" id="IPR039425">
    <property type="entry name" value="RNA_pol_sigma-70-like"/>
</dbReference>
<keyword evidence="3" id="KW-0731">Sigma factor</keyword>
<dbReference type="Gene3D" id="1.10.10.10">
    <property type="entry name" value="Winged helix-like DNA-binding domain superfamily/Winged helix DNA-binding domain"/>
    <property type="match status" value="1"/>
</dbReference>
<dbReference type="CDD" id="cd06171">
    <property type="entry name" value="Sigma70_r4"/>
    <property type="match status" value="1"/>
</dbReference>
<gene>
    <name evidence="8" type="ORF">GHK86_01555</name>
</gene>
<evidence type="ECO:0000313" key="8">
    <source>
        <dbReference type="EMBL" id="MST31418.1"/>
    </source>
</evidence>
<reference evidence="8 9" key="1">
    <citation type="submission" date="2019-11" db="EMBL/GenBank/DDBJ databases">
        <title>Acidiferrimicrobium australis gen. nov., sp. nov., an acidophilic and obligately heterotrophic, member of the Actinobacteria that catalyses dissimilatory oxido- reduction of iron isolated from metal-rich acidic water in Chile.</title>
        <authorList>
            <person name="Gonzalez D."/>
            <person name="Huber K."/>
            <person name="Hedrich S."/>
            <person name="Rojas-Villalobos C."/>
            <person name="Quatrini R."/>
            <person name="Dinamarca M.A."/>
            <person name="Schwarz A."/>
            <person name="Canales C."/>
            <person name="Nancucheo I."/>
        </authorList>
    </citation>
    <scope>NUCLEOTIDE SEQUENCE [LARGE SCALE GENOMIC DNA]</scope>
    <source>
        <strain evidence="8 9">USS-CCA1</strain>
    </source>
</reference>
<dbReference type="Gene3D" id="1.10.1740.10">
    <property type="match status" value="1"/>
</dbReference>
<evidence type="ECO:0000313" key="9">
    <source>
        <dbReference type="Proteomes" id="UP000437736"/>
    </source>
</evidence>
<dbReference type="InterPro" id="IPR007627">
    <property type="entry name" value="RNA_pol_sigma70_r2"/>
</dbReference>
<organism evidence="8 9">
    <name type="scientific">Acidiferrimicrobium australe</name>
    <dbReference type="NCBI Taxonomy" id="2664430"/>
    <lineage>
        <taxon>Bacteria</taxon>
        <taxon>Bacillati</taxon>
        <taxon>Actinomycetota</taxon>
        <taxon>Acidimicrobiia</taxon>
        <taxon>Acidimicrobiales</taxon>
        <taxon>Acidimicrobiaceae</taxon>
        <taxon>Acidiferrimicrobium</taxon>
    </lineage>
</organism>
<dbReference type="PANTHER" id="PTHR43133">
    <property type="entry name" value="RNA POLYMERASE ECF-TYPE SIGMA FACTO"/>
    <property type="match status" value="1"/>
</dbReference>
<dbReference type="InterPro" id="IPR013249">
    <property type="entry name" value="RNA_pol_sigma70_r4_t2"/>
</dbReference>
<keyword evidence="5" id="KW-0804">Transcription</keyword>
<evidence type="ECO:0000256" key="4">
    <source>
        <dbReference type="ARBA" id="ARBA00023125"/>
    </source>
</evidence>
<dbReference type="InterPro" id="IPR036388">
    <property type="entry name" value="WH-like_DNA-bd_sf"/>
</dbReference>
<protein>
    <submittedName>
        <fullName evidence="8">SigE family RNA polymerase sigma factor</fullName>
    </submittedName>
</protein>
<feature type="domain" description="RNA polymerase sigma factor 70 region 4 type 2" evidence="7">
    <location>
        <begin position="95"/>
        <end position="144"/>
    </location>
</feature>